<name>A0A6M4HCL8_9PROT</name>
<dbReference type="PIRSF" id="PIRSF000524">
    <property type="entry name" value="SPT"/>
    <property type="match status" value="1"/>
</dbReference>
<dbReference type="InterPro" id="IPR020578">
    <property type="entry name" value="Aminotrans_V_PyrdxlP_BS"/>
</dbReference>
<dbReference type="Proteomes" id="UP000503096">
    <property type="component" value="Chromosome"/>
</dbReference>
<dbReference type="InParanoid" id="A0A6M4HCL8"/>
<dbReference type="InterPro" id="IPR015424">
    <property type="entry name" value="PyrdxlP-dep_Trfase"/>
</dbReference>
<evidence type="ECO:0000259" key="11">
    <source>
        <dbReference type="Pfam" id="PF00266"/>
    </source>
</evidence>
<dbReference type="EMBL" id="CP053073">
    <property type="protein sequence ID" value="QJR16264.1"/>
    <property type="molecule type" value="Genomic_DNA"/>
</dbReference>
<feature type="compositionally biased region" description="Polar residues" evidence="10">
    <location>
        <begin position="1"/>
        <end position="12"/>
    </location>
</feature>
<dbReference type="PROSITE" id="PS00595">
    <property type="entry name" value="AA_TRANSFER_CLASS_5"/>
    <property type="match status" value="1"/>
</dbReference>
<keyword evidence="5 7" id="KW-0663">Pyridoxal phosphate</keyword>
<sequence>MTSKHLGNTRRITSFHPPQRTLLGPGPTEIHPRVLTTMSQPAIGYLDPVFVGMMDELKDLLRYVYQTDNPLTFPISGPGSVGMEYCFVNMVAPGDKVVVCRNGVFGGRMLENVERCGGIPILIDDDWGRPVDPQKVEDALKREKDVKVVAFVHAETSTGAQSDAKLLTQIAHKYGALVIVDAVTSLAGTPVRVDDWGIDAIYSASQKCLSCTPGLSPVSFSERVVERVKARKDKIHSWFMDMNLLLGYWGASTRTYHHTAPTNSLFALHEALLLIREEGLEQAWARHQRHHVALKAGLEAMGLRFFVEQQYQLPQMNAVLCPAGVDEEAVRKTLLSEFGIEIGAGLGPLKGKIWRFGLMGYSCRPDNVMLCLSALGSVLMDMGHSIKVGEAEAAAHQAYATLHAADAQHARKKVANLK</sequence>
<feature type="domain" description="Aminotransferase class V" evidence="11">
    <location>
        <begin position="85"/>
        <end position="345"/>
    </location>
</feature>
<organism evidence="12 13">
    <name type="scientific">Usitatibacter palustris</name>
    <dbReference type="NCBI Taxonomy" id="2732487"/>
    <lineage>
        <taxon>Bacteria</taxon>
        <taxon>Pseudomonadati</taxon>
        <taxon>Pseudomonadota</taxon>
        <taxon>Betaproteobacteria</taxon>
        <taxon>Nitrosomonadales</taxon>
        <taxon>Usitatibacteraceae</taxon>
        <taxon>Usitatibacter</taxon>
    </lineage>
</organism>
<dbReference type="FunFam" id="3.40.640.10:FF:000027">
    <property type="entry name" value="Serine--pyruvate aminotransferase, mitochondrial"/>
    <property type="match status" value="1"/>
</dbReference>
<dbReference type="InterPro" id="IPR015422">
    <property type="entry name" value="PyrdxlP-dep_Trfase_small"/>
</dbReference>
<keyword evidence="4 12" id="KW-0808">Transferase</keyword>
<accession>A0A6M4HCL8</accession>
<evidence type="ECO:0000256" key="5">
    <source>
        <dbReference type="ARBA" id="ARBA00022898"/>
    </source>
</evidence>
<evidence type="ECO:0000256" key="2">
    <source>
        <dbReference type="ARBA" id="ARBA00009236"/>
    </source>
</evidence>
<dbReference type="PANTHER" id="PTHR21152">
    <property type="entry name" value="AMINOTRANSFERASE CLASS V"/>
    <property type="match status" value="1"/>
</dbReference>
<gene>
    <name evidence="12" type="primary">pucG</name>
    <name evidence="12" type="ORF">DSM104440_03093</name>
</gene>
<dbReference type="Gene3D" id="3.40.640.10">
    <property type="entry name" value="Type I PLP-dependent aspartate aminotransferase-like (Major domain)"/>
    <property type="match status" value="1"/>
</dbReference>
<comment type="similarity">
    <text evidence="2 8">Belongs to the class-V pyridoxal-phosphate-dependent aminotransferase family.</text>
</comment>
<evidence type="ECO:0000256" key="10">
    <source>
        <dbReference type="SAM" id="MobiDB-lite"/>
    </source>
</evidence>
<dbReference type="GO" id="GO:0008453">
    <property type="term" value="F:alanine-glyoxylate transaminase activity"/>
    <property type="evidence" value="ECO:0007669"/>
    <property type="project" value="TreeGrafter"/>
</dbReference>
<dbReference type="GO" id="GO:0019265">
    <property type="term" value="P:glycine biosynthetic process, by transamination of glyoxylate"/>
    <property type="evidence" value="ECO:0007669"/>
    <property type="project" value="TreeGrafter"/>
</dbReference>
<keyword evidence="3 12" id="KW-0032">Aminotransferase</keyword>
<evidence type="ECO:0000313" key="12">
    <source>
        <dbReference type="EMBL" id="QJR16264.1"/>
    </source>
</evidence>
<dbReference type="InterPro" id="IPR024169">
    <property type="entry name" value="SP_NH2Trfase/AEP_transaminase"/>
</dbReference>
<keyword evidence="13" id="KW-1185">Reference proteome</keyword>
<evidence type="ECO:0000256" key="7">
    <source>
        <dbReference type="PIRSR" id="PIRSR000524-50"/>
    </source>
</evidence>
<dbReference type="KEGG" id="upl:DSM104440_03093"/>
<reference evidence="12 13" key="1">
    <citation type="submission" date="2020-04" db="EMBL/GenBank/DDBJ databases">
        <title>Usitatibacter rugosus gen. nov., sp. nov. and Usitatibacter palustris sp. nov., novel members of Usitatibacteraceae fam. nov. within the order Nitrosomonadales isolated from soil.</title>
        <authorList>
            <person name="Huber K.J."/>
            <person name="Neumann-Schaal M."/>
            <person name="Geppert A."/>
            <person name="Luckner M."/>
            <person name="Wanner G."/>
            <person name="Overmann J."/>
        </authorList>
    </citation>
    <scope>NUCLEOTIDE SEQUENCE [LARGE SCALE GENOMIC DNA]</scope>
    <source>
        <strain evidence="12 13">Swamp67</strain>
    </source>
</reference>
<evidence type="ECO:0000256" key="9">
    <source>
        <dbReference type="RuleBase" id="RU004504"/>
    </source>
</evidence>
<dbReference type="RefSeq" id="WP_171164234.1">
    <property type="nucleotide sequence ID" value="NZ_CP053073.1"/>
</dbReference>
<dbReference type="EC" id="2.6.1.112" evidence="12"/>
<dbReference type="Pfam" id="PF00266">
    <property type="entry name" value="Aminotran_5"/>
    <property type="match status" value="1"/>
</dbReference>
<evidence type="ECO:0000256" key="6">
    <source>
        <dbReference type="PIRSR" id="PIRSR000524-1"/>
    </source>
</evidence>
<dbReference type="Gene3D" id="3.90.1150.10">
    <property type="entry name" value="Aspartate Aminotransferase, domain 1"/>
    <property type="match status" value="1"/>
</dbReference>
<evidence type="ECO:0000256" key="3">
    <source>
        <dbReference type="ARBA" id="ARBA00022576"/>
    </source>
</evidence>
<proteinExistence type="inferred from homology"/>
<evidence type="ECO:0000313" key="13">
    <source>
        <dbReference type="Proteomes" id="UP000503096"/>
    </source>
</evidence>
<comment type="cofactor">
    <cofactor evidence="1 7 9">
        <name>pyridoxal 5'-phosphate</name>
        <dbReference type="ChEBI" id="CHEBI:597326"/>
    </cofactor>
</comment>
<dbReference type="InterPro" id="IPR000192">
    <property type="entry name" value="Aminotrans_V_dom"/>
</dbReference>
<protein>
    <submittedName>
        <fullName evidence="12">(S)-ureidoglycine--glyoxylate transaminase</fullName>
        <ecNumber evidence="12">2.6.1.112</ecNumber>
    </submittedName>
</protein>
<evidence type="ECO:0000256" key="1">
    <source>
        <dbReference type="ARBA" id="ARBA00001933"/>
    </source>
</evidence>
<feature type="modified residue" description="N6-(pyridoxal phosphate)lysine" evidence="7">
    <location>
        <position position="207"/>
    </location>
</feature>
<dbReference type="SUPFAM" id="SSF53383">
    <property type="entry name" value="PLP-dependent transferases"/>
    <property type="match status" value="1"/>
</dbReference>
<dbReference type="GO" id="GO:0004760">
    <property type="term" value="F:L-serine-pyruvate transaminase activity"/>
    <property type="evidence" value="ECO:0007669"/>
    <property type="project" value="TreeGrafter"/>
</dbReference>
<feature type="binding site" evidence="6">
    <location>
        <position position="355"/>
    </location>
    <ligand>
        <name>substrate</name>
    </ligand>
</feature>
<evidence type="ECO:0000256" key="8">
    <source>
        <dbReference type="RuleBase" id="RU004075"/>
    </source>
</evidence>
<evidence type="ECO:0000256" key="4">
    <source>
        <dbReference type="ARBA" id="ARBA00022679"/>
    </source>
</evidence>
<dbReference type="PANTHER" id="PTHR21152:SF40">
    <property type="entry name" value="ALANINE--GLYOXYLATE AMINOTRANSFERASE"/>
    <property type="match status" value="1"/>
</dbReference>
<feature type="region of interest" description="Disordered" evidence="10">
    <location>
        <begin position="1"/>
        <end position="29"/>
    </location>
</feature>
<dbReference type="InterPro" id="IPR015421">
    <property type="entry name" value="PyrdxlP-dep_Trfase_major"/>
</dbReference>
<dbReference type="AlphaFoldDB" id="A0A6M4HCL8"/>